<evidence type="ECO:0000256" key="3">
    <source>
        <dbReference type="ARBA" id="ARBA00022989"/>
    </source>
</evidence>
<dbReference type="Gene3D" id="1.20.120.1630">
    <property type="match status" value="1"/>
</dbReference>
<dbReference type="Proteomes" id="UP001596004">
    <property type="component" value="Unassembled WGS sequence"/>
</dbReference>
<keyword evidence="7" id="KW-1185">Reference proteome</keyword>
<keyword evidence="3 5" id="KW-1133">Transmembrane helix</keyword>
<dbReference type="GO" id="GO:0008168">
    <property type="term" value="F:methyltransferase activity"/>
    <property type="evidence" value="ECO:0007669"/>
    <property type="project" value="UniProtKB-KW"/>
</dbReference>
<comment type="subcellular location">
    <subcellularLocation>
        <location evidence="1">Endomembrane system</location>
        <topology evidence="1">Multi-pass membrane protein</topology>
    </subcellularLocation>
</comment>
<proteinExistence type="predicted"/>
<reference evidence="7" key="1">
    <citation type="journal article" date="2019" name="Int. J. Syst. Evol. Microbiol.">
        <title>The Global Catalogue of Microorganisms (GCM) 10K type strain sequencing project: providing services to taxonomists for standard genome sequencing and annotation.</title>
        <authorList>
            <consortium name="The Broad Institute Genomics Platform"/>
            <consortium name="The Broad Institute Genome Sequencing Center for Infectious Disease"/>
            <person name="Wu L."/>
            <person name="Ma J."/>
        </authorList>
    </citation>
    <scope>NUCLEOTIDE SEQUENCE [LARGE SCALE GENOMIC DNA]</scope>
    <source>
        <strain evidence="7">CGMCC 4.7132</strain>
    </source>
</reference>
<evidence type="ECO:0000256" key="1">
    <source>
        <dbReference type="ARBA" id="ARBA00004127"/>
    </source>
</evidence>
<name>A0ABV9CJ69_9ACTN</name>
<feature type="transmembrane region" description="Helical" evidence="5">
    <location>
        <begin position="152"/>
        <end position="171"/>
    </location>
</feature>
<accession>A0ABV9CJ69</accession>
<evidence type="ECO:0000256" key="4">
    <source>
        <dbReference type="ARBA" id="ARBA00023136"/>
    </source>
</evidence>
<comment type="caution">
    <text evidence="6">The sequence shown here is derived from an EMBL/GenBank/DDBJ whole genome shotgun (WGS) entry which is preliminary data.</text>
</comment>
<organism evidence="6 7">
    <name type="scientific">Sphaerisporangium dianthi</name>
    <dbReference type="NCBI Taxonomy" id="1436120"/>
    <lineage>
        <taxon>Bacteria</taxon>
        <taxon>Bacillati</taxon>
        <taxon>Actinomycetota</taxon>
        <taxon>Actinomycetes</taxon>
        <taxon>Streptosporangiales</taxon>
        <taxon>Streptosporangiaceae</taxon>
        <taxon>Sphaerisporangium</taxon>
    </lineage>
</organism>
<evidence type="ECO:0000256" key="2">
    <source>
        <dbReference type="ARBA" id="ARBA00022692"/>
    </source>
</evidence>
<feature type="transmembrane region" description="Helical" evidence="5">
    <location>
        <begin position="178"/>
        <end position="199"/>
    </location>
</feature>
<evidence type="ECO:0000313" key="6">
    <source>
        <dbReference type="EMBL" id="MFC4532519.1"/>
    </source>
</evidence>
<dbReference type="EMBL" id="JBHSFP010000010">
    <property type="protein sequence ID" value="MFC4532519.1"/>
    <property type="molecule type" value="Genomic_DNA"/>
</dbReference>
<sequence length="403" mass="42746">MVRGVALMAPVVVLLVAARVRRPGEPRIAAALLATVWNLTVLAVVNVVASQAGWWEFHAEGALLARVPVDLLLGWALLWGACPVLAAPRAPIALTSAVLAWLDLALMPRAGPVVALGPLWLAGEATAIAFALVPGLLLARWTEERRLLPARVAFQVALASGLGLAAPVLTTGVWRQPAWALALAAQALAAPMLLGLAAVREFAAVGGGTPLPYDPPGRLVTGGPYAYVRNPMQVAMTAGYLVLAALDAVFLVAAFVTFCYGAGLAAWHEGERLEQRFGGAWHDYRRRVRPWIPRLRPAMPPASLYVATTCGQCRQVGGWIARRGPVALRLVAAEAHPAGLRRMTYERADGARAEGVAAFAQALTHIHLGWASAGWLLLLPGVRWFVQLCLDALGAGPRTRVKG</sequence>
<dbReference type="GO" id="GO:0032259">
    <property type="term" value="P:methylation"/>
    <property type="evidence" value="ECO:0007669"/>
    <property type="project" value="UniProtKB-KW"/>
</dbReference>
<keyword evidence="2 5" id="KW-0812">Transmembrane</keyword>
<dbReference type="Pfam" id="PF04191">
    <property type="entry name" value="PEMT"/>
    <property type="match status" value="1"/>
</dbReference>
<feature type="transmembrane region" description="Helical" evidence="5">
    <location>
        <begin position="28"/>
        <end position="49"/>
    </location>
</feature>
<dbReference type="RefSeq" id="WP_380841351.1">
    <property type="nucleotide sequence ID" value="NZ_JBHSFP010000010.1"/>
</dbReference>
<keyword evidence="6" id="KW-0489">Methyltransferase</keyword>
<dbReference type="InterPro" id="IPR007318">
    <property type="entry name" value="Phopholipid_MeTrfase"/>
</dbReference>
<feature type="transmembrane region" description="Helical" evidence="5">
    <location>
        <begin position="240"/>
        <end position="267"/>
    </location>
</feature>
<keyword evidence="6" id="KW-0808">Transferase</keyword>
<evidence type="ECO:0000256" key="5">
    <source>
        <dbReference type="SAM" id="Phobius"/>
    </source>
</evidence>
<protein>
    <submittedName>
        <fullName evidence="6">Methyltransferase</fullName>
    </submittedName>
</protein>
<feature type="transmembrane region" description="Helical" evidence="5">
    <location>
        <begin position="119"/>
        <end position="140"/>
    </location>
</feature>
<gene>
    <name evidence="6" type="ORF">ACFO60_17230</name>
</gene>
<keyword evidence="4 5" id="KW-0472">Membrane</keyword>
<evidence type="ECO:0000313" key="7">
    <source>
        <dbReference type="Proteomes" id="UP001596004"/>
    </source>
</evidence>